<evidence type="ECO:0000259" key="8">
    <source>
        <dbReference type="PROSITE" id="PS51362"/>
    </source>
</evidence>
<dbReference type="GO" id="GO:0008083">
    <property type="term" value="F:growth factor activity"/>
    <property type="evidence" value="ECO:0007669"/>
    <property type="project" value="UniProtKB-KW"/>
</dbReference>
<dbReference type="GO" id="GO:0005615">
    <property type="term" value="C:extracellular space"/>
    <property type="evidence" value="ECO:0007669"/>
    <property type="project" value="TreeGrafter"/>
</dbReference>
<sequence>MGNIKVVTFCASVILLAKLVCSTKQRDSDLRQMRLMRLEIIKSEILKQLRLERPPNVTGIPIPRNPPFIQEIERLTLNSRRESNMAMDDIRWDTLDEDSSHTETSEEFVLAERCDEPLRHFDDKSIRFSFLNSSRLTILNASLYVYTRNHTETGDSNSFLKINNIKRSGEVERVAIRQINDVHRNGYWHKFDILAQVQRWIRRPNSNLGLEVKANSVNGRSLAITHPDKDEEKPLRPVIYMTVQRGIKYRKKRMNYNRDCSDFENSDNCCRESLIVDFSSFGWDWIVAPKMYNAYFCTGECPYNFLQHYHHSYLSQLQRGVNGNGTGLCCTPGKYSNLSLLYFPEDGSVRATKLEVLQNMKVERCHCA</sequence>
<feature type="signal peptide" evidence="7">
    <location>
        <begin position="1"/>
        <end position="22"/>
    </location>
</feature>
<evidence type="ECO:0000256" key="6">
    <source>
        <dbReference type="RuleBase" id="RU000354"/>
    </source>
</evidence>
<dbReference type="GO" id="GO:0005125">
    <property type="term" value="F:cytokine activity"/>
    <property type="evidence" value="ECO:0007669"/>
    <property type="project" value="TreeGrafter"/>
</dbReference>
<dbReference type="Gene3D" id="2.10.90.10">
    <property type="entry name" value="Cystine-knot cytokines"/>
    <property type="match status" value="1"/>
</dbReference>
<dbReference type="PROSITE" id="PS00250">
    <property type="entry name" value="TGF_BETA_1"/>
    <property type="match status" value="1"/>
</dbReference>
<dbReference type="PANTHER" id="PTHR11848:SF262">
    <property type="entry name" value="LD29161P"/>
    <property type="match status" value="1"/>
</dbReference>
<evidence type="ECO:0000256" key="3">
    <source>
        <dbReference type="ARBA" id="ARBA00022525"/>
    </source>
</evidence>
<evidence type="ECO:0000256" key="7">
    <source>
        <dbReference type="SAM" id="SignalP"/>
    </source>
</evidence>
<dbReference type="Gene3D" id="2.60.120.970">
    <property type="match status" value="1"/>
</dbReference>
<evidence type="ECO:0000313" key="9">
    <source>
        <dbReference type="EMBL" id="CAH1797998.1"/>
    </source>
</evidence>
<dbReference type="Pfam" id="PF00688">
    <property type="entry name" value="TGFb_propeptide"/>
    <property type="match status" value="1"/>
</dbReference>
<reference evidence="9" key="1">
    <citation type="submission" date="2022-03" db="EMBL/GenBank/DDBJ databases">
        <authorList>
            <person name="Martin C."/>
        </authorList>
    </citation>
    <scope>NUCLEOTIDE SEQUENCE</scope>
</reference>
<keyword evidence="4 6" id="KW-0339">Growth factor</keyword>
<dbReference type="InterPro" id="IPR001839">
    <property type="entry name" value="TGF-b_C"/>
</dbReference>
<dbReference type="PANTHER" id="PTHR11848">
    <property type="entry name" value="TGF-BETA FAMILY"/>
    <property type="match status" value="1"/>
</dbReference>
<proteinExistence type="inferred from homology"/>
<keyword evidence="5" id="KW-1015">Disulfide bond</keyword>
<comment type="subcellular location">
    <subcellularLocation>
        <location evidence="1">Secreted</location>
    </subcellularLocation>
</comment>
<dbReference type="InterPro" id="IPR017948">
    <property type="entry name" value="TGFb_CS"/>
</dbReference>
<dbReference type="PROSITE" id="PS51362">
    <property type="entry name" value="TGF_BETA_2"/>
    <property type="match status" value="1"/>
</dbReference>
<dbReference type="SMART" id="SM00204">
    <property type="entry name" value="TGFB"/>
    <property type="match status" value="1"/>
</dbReference>
<feature type="domain" description="TGF-beta family profile" evidence="8">
    <location>
        <begin position="250"/>
        <end position="368"/>
    </location>
</feature>
<dbReference type="OrthoDB" id="5948587at2759"/>
<dbReference type="InterPro" id="IPR015615">
    <property type="entry name" value="TGF-beta-rel"/>
</dbReference>
<keyword evidence="3" id="KW-0964">Secreted</keyword>
<evidence type="ECO:0000256" key="2">
    <source>
        <dbReference type="ARBA" id="ARBA00006656"/>
    </source>
</evidence>
<evidence type="ECO:0000313" key="10">
    <source>
        <dbReference type="Proteomes" id="UP000749559"/>
    </source>
</evidence>
<dbReference type="Proteomes" id="UP000749559">
    <property type="component" value="Unassembled WGS sequence"/>
</dbReference>
<dbReference type="Pfam" id="PF00019">
    <property type="entry name" value="TGF_beta"/>
    <property type="match status" value="1"/>
</dbReference>
<feature type="chain" id="PRO_5035752814" description="TGF-beta family profile domain-containing protein" evidence="7">
    <location>
        <begin position="23"/>
        <end position="368"/>
    </location>
</feature>
<dbReference type="InterPro" id="IPR029034">
    <property type="entry name" value="Cystine-knot_cytokine"/>
</dbReference>
<comment type="similarity">
    <text evidence="2 6">Belongs to the TGF-beta family.</text>
</comment>
<comment type="caution">
    <text evidence="9">The sequence shown here is derived from an EMBL/GenBank/DDBJ whole genome shotgun (WGS) entry which is preliminary data.</text>
</comment>
<evidence type="ECO:0000256" key="1">
    <source>
        <dbReference type="ARBA" id="ARBA00004613"/>
    </source>
</evidence>
<dbReference type="InterPro" id="IPR001111">
    <property type="entry name" value="TGF-b_propeptide"/>
</dbReference>
<dbReference type="EMBL" id="CAIIXF020000010">
    <property type="protein sequence ID" value="CAH1797998.1"/>
    <property type="molecule type" value="Genomic_DNA"/>
</dbReference>
<keyword evidence="7" id="KW-0732">Signal</keyword>
<dbReference type="SUPFAM" id="SSF57501">
    <property type="entry name" value="Cystine-knot cytokines"/>
    <property type="match status" value="1"/>
</dbReference>
<protein>
    <recommendedName>
        <fullName evidence="8">TGF-beta family profile domain-containing protein</fullName>
    </recommendedName>
</protein>
<keyword evidence="10" id="KW-1185">Reference proteome</keyword>
<accession>A0A8S4PX80</accession>
<evidence type="ECO:0000256" key="4">
    <source>
        <dbReference type="ARBA" id="ARBA00023030"/>
    </source>
</evidence>
<dbReference type="CDD" id="cd13751">
    <property type="entry name" value="TGF_beta_GDF8_like"/>
    <property type="match status" value="1"/>
</dbReference>
<name>A0A8S4PX80_OWEFU</name>
<dbReference type="AlphaFoldDB" id="A0A8S4PX80"/>
<gene>
    <name evidence="9" type="ORF">OFUS_LOCUS22196</name>
</gene>
<evidence type="ECO:0000256" key="5">
    <source>
        <dbReference type="ARBA" id="ARBA00023157"/>
    </source>
</evidence>
<organism evidence="9 10">
    <name type="scientific">Owenia fusiformis</name>
    <name type="common">Polychaete worm</name>
    <dbReference type="NCBI Taxonomy" id="6347"/>
    <lineage>
        <taxon>Eukaryota</taxon>
        <taxon>Metazoa</taxon>
        <taxon>Spiralia</taxon>
        <taxon>Lophotrochozoa</taxon>
        <taxon>Annelida</taxon>
        <taxon>Polychaeta</taxon>
        <taxon>Sedentaria</taxon>
        <taxon>Canalipalpata</taxon>
        <taxon>Sabellida</taxon>
        <taxon>Oweniida</taxon>
        <taxon>Oweniidae</taxon>
        <taxon>Owenia</taxon>
    </lineage>
</organism>